<dbReference type="SUPFAM" id="SSF54211">
    <property type="entry name" value="Ribosomal protein S5 domain 2-like"/>
    <property type="match status" value="1"/>
</dbReference>
<dbReference type="InterPro" id="IPR003593">
    <property type="entry name" value="AAA+_ATPase"/>
</dbReference>
<dbReference type="InterPro" id="IPR020568">
    <property type="entry name" value="Ribosomal_Su5_D2-typ_SF"/>
</dbReference>
<keyword evidence="16" id="KW-1185">Reference proteome</keyword>
<dbReference type="GO" id="GO:0140664">
    <property type="term" value="F:ATP-dependent DNA damage sensor activity"/>
    <property type="evidence" value="ECO:0007669"/>
    <property type="project" value="InterPro"/>
</dbReference>
<dbReference type="OrthoDB" id="9803906at2"/>
<dbReference type="Pfam" id="PF05362">
    <property type="entry name" value="Lon_C"/>
    <property type="match status" value="1"/>
</dbReference>
<evidence type="ECO:0000313" key="16">
    <source>
        <dbReference type="Proteomes" id="UP000054976"/>
    </source>
</evidence>
<name>A0A0U9HUQ8_9BACT</name>
<dbReference type="STRING" id="86166.TAGGR_3115"/>
<comment type="function">
    <text evidence="11">Plays a role in repairing double-strand DNA breaks, probably involving stabilizing or processing branched DNA or blocked replication forks.</text>
</comment>
<dbReference type="Pfam" id="PF18073">
    <property type="entry name" value="Zn_ribbon_LapB"/>
    <property type="match status" value="1"/>
</dbReference>
<comment type="caution">
    <text evidence="15">The sequence shown here is derived from an EMBL/GenBank/DDBJ whole genome shotgun (WGS) entry which is preliminary data.</text>
</comment>
<feature type="region of interest" description="Lon-protease-like" evidence="11">
    <location>
        <begin position="349"/>
        <end position="452"/>
    </location>
</feature>
<feature type="short sequence motif" description="RadA KNRFG motif" evidence="11">
    <location>
        <begin position="251"/>
        <end position="255"/>
    </location>
</feature>
<evidence type="ECO:0000256" key="13">
    <source>
        <dbReference type="RuleBase" id="RU003555"/>
    </source>
</evidence>
<proteinExistence type="inferred from homology"/>
<feature type="binding site" evidence="11">
    <location>
        <begin position="94"/>
        <end position="101"/>
    </location>
    <ligand>
        <name>ATP</name>
        <dbReference type="ChEBI" id="CHEBI:30616"/>
    </ligand>
</feature>
<dbReference type="InterPro" id="IPR004504">
    <property type="entry name" value="DNA_repair_RadA"/>
</dbReference>
<dbReference type="EMBL" id="BCNO01000003">
    <property type="protein sequence ID" value="GAQ95642.1"/>
    <property type="molecule type" value="Genomic_DNA"/>
</dbReference>
<dbReference type="GO" id="GO:0004176">
    <property type="term" value="F:ATP-dependent peptidase activity"/>
    <property type="evidence" value="ECO:0007669"/>
    <property type="project" value="InterPro"/>
</dbReference>
<dbReference type="PANTHER" id="PTHR32472:SF10">
    <property type="entry name" value="DNA REPAIR PROTEIN RADA-LIKE PROTEIN"/>
    <property type="match status" value="1"/>
</dbReference>
<dbReference type="GO" id="GO:0008270">
    <property type="term" value="F:zinc ion binding"/>
    <property type="evidence" value="ECO:0007669"/>
    <property type="project" value="UniProtKB-KW"/>
</dbReference>
<feature type="domain" description="RecA family profile 1" evidence="14">
    <location>
        <begin position="65"/>
        <end position="214"/>
    </location>
</feature>
<comment type="domain">
    <text evidence="11">The middle region has homology to RecA with ATPase motifs including the RadA KNRFG motif, while the C-terminus is homologous to Lon protease.</text>
</comment>
<dbReference type="HAMAP" id="MF_01498">
    <property type="entry name" value="RadA_bact"/>
    <property type="match status" value="1"/>
</dbReference>
<dbReference type="PROSITE" id="PS50162">
    <property type="entry name" value="RECA_2"/>
    <property type="match status" value="1"/>
</dbReference>
<evidence type="ECO:0000256" key="5">
    <source>
        <dbReference type="ARBA" id="ARBA00022801"/>
    </source>
</evidence>
<evidence type="ECO:0000256" key="12">
    <source>
        <dbReference type="NCBIfam" id="TIGR00416"/>
    </source>
</evidence>
<dbReference type="GO" id="GO:0005829">
    <property type="term" value="C:cytosol"/>
    <property type="evidence" value="ECO:0007669"/>
    <property type="project" value="TreeGrafter"/>
</dbReference>
<dbReference type="GO" id="GO:0006508">
    <property type="term" value="P:proteolysis"/>
    <property type="evidence" value="ECO:0007669"/>
    <property type="project" value="InterPro"/>
</dbReference>
<dbReference type="Gene3D" id="3.30.230.10">
    <property type="match status" value="1"/>
</dbReference>
<evidence type="ECO:0000256" key="8">
    <source>
        <dbReference type="ARBA" id="ARBA00023016"/>
    </source>
</evidence>
<keyword evidence="9 11" id="KW-0238">DNA-binding</keyword>
<evidence type="ECO:0000256" key="11">
    <source>
        <dbReference type="HAMAP-Rule" id="MF_01498"/>
    </source>
</evidence>
<dbReference type="InterPro" id="IPR008269">
    <property type="entry name" value="Lon_proteolytic"/>
</dbReference>
<dbReference type="SUPFAM" id="SSF52540">
    <property type="entry name" value="P-loop containing nucleoside triphosphate hydrolases"/>
    <property type="match status" value="1"/>
</dbReference>
<protein>
    <recommendedName>
        <fullName evidence="11 12">DNA repair protein RadA</fullName>
    </recommendedName>
</protein>
<evidence type="ECO:0000256" key="10">
    <source>
        <dbReference type="ARBA" id="ARBA00023204"/>
    </source>
</evidence>
<keyword evidence="2 11" id="KW-0547">Nucleotide-binding</keyword>
<reference evidence="16" key="1">
    <citation type="submission" date="2016-01" db="EMBL/GenBank/DDBJ databases">
        <title>Draft genome sequence of Thermodesulfovibrio aggregans strain TGE-P1.</title>
        <authorList>
            <person name="Sekiguchi Y."/>
            <person name="Ohashi A."/>
            <person name="Matsuura N."/>
            <person name="Tourlousse M.D."/>
        </authorList>
    </citation>
    <scope>NUCLEOTIDE SEQUENCE [LARGE SCALE GENOMIC DNA]</scope>
    <source>
        <strain evidence="16">TGE-P1</strain>
    </source>
</reference>
<evidence type="ECO:0000313" key="15">
    <source>
        <dbReference type="EMBL" id="GAQ95642.1"/>
    </source>
</evidence>
<dbReference type="SMART" id="SM00382">
    <property type="entry name" value="AAA"/>
    <property type="match status" value="1"/>
</dbReference>
<keyword evidence="7 11" id="KW-0067">ATP-binding</keyword>
<dbReference type="InterPro" id="IPR041166">
    <property type="entry name" value="Rubredoxin_2"/>
</dbReference>
<evidence type="ECO:0000256" key="9">
    <source>
        <dbReference type="ARBA" id="ARBA00023125"/>
    </source>
</evidence>
<dbReference type="GO" id="GO:0005524">
    <property type="term" value="F:ATP binding"/>
    <property type="evidence" value="ECO:0007669"/>
    <property type="project" value="UniProtKB-UniRule"/>
</dbReference>
<dbReference type="RefSeq" id="WP_059177069.1">
    <property type="nucleotide sequence ID" value="NZ_BCNO01000003.1"/>
</dbReference>
<dbReference type="GO" id="GO:0003684">
    <property type="term" value="F:damaged DNA binding"/>
    <property type="evidence" value="ECO:0007669"/>
    <property type="project" value="InterPro"/>
</dbReference>
<dbReference type="InterPro" id="IPR020588">
    <property type="entry name" value="RecA_ATP-bd"/>
</dbReference>
<evidence type="ECO:0000256" key="1">
    <source>
        <dbReference type="ARBA" id="ARBA00022723"/>
    </source>
</evidence>
<dbReference type="CDD" id="cd01121">
    <property type="entry name" value="RadA_SMS_N"/>
    <property type="match status" value="1"/>
</dbReference>
<dbReference type="Gene3D" id="3.40.50.300">
    <property type="entry name" value="P-loop containing nucleotide triphosphate hydrolases"/>
    <property type="match status" value="1"/>
</dbReference>
<keyword evidence="5" id="KW-0378">Hydrolase</keyword>
<dbReference type="InterPro" id="IPR014721">
    <property type="entry name" value="Ribsml_uS5_D2-typ_fold_subgr"/>
</dbReference>
<keyword evidence="3 11" id="KW-0227">DNA damage</keyword>
<evidence type="ECO:0000256" key="4">
    <source>
        <dbReference type="ARBA" id="ARBA00022771"/>
    </source>
</evidence>
<keyword evidence="8 11" id="KW-0346">Stress response</keyword>
<dbReference type="GO" id="GO:0004252">
    <property type="term" value="F:serine-type endopeptidase activity"/>
    <property type="evidence" value="ECO:0007669"/>
    <property type="project" value="InterPro"/>
</dbReference>
<gene>
    <name evidence="11" type="primary">radA</name>
    <name evidence="15" type="ORF">TAGGR_3115</name>
</gene>
<accession>A0A0U9HUQ8</accession>
<keyword evidence="1 11" id="KW-0479">Metal-binding</keyword>
<dbReference type="PRINTS" id="PR01874">
    <property type="entry name" value="DNAREPAIRADA"/>
</dbReference>
<dbReference type="PANTHER" id="PTHR32472">
    <property type="entry name" value="DNA REPAIR PROTEIN RADA"/>
    <property type="match status" value="1"/>
</dbReference>
<sequence>MKVKLKRVFQCQSCGYISPKWTGRCPDCGAWNSFVEETVEETKAEKKVLSEIVQPVSISLIEVTLSDRFSTGIAELDRVLGGGVVKGSLILIGGDPGIGKSTLLLQTSYNLSINYGKVLYVSGEESLTQIKLRAERLGIASDEILLLSETLVERILECAKEIQPVVLIVDSIQTVYTEEAVSAPGSVTQIRETATKLMNFAKTTGTAVFLIGHVTKEGAIAGPRVLEHLVDTVLYFEGDRGYAYRILRSVKNRFGPTNEIGVFEMTSQGLTEVENPSLIFLSEHGASSGSAITATIEGTRAILTEIQALVAPTQFGMPRRNFIGVDYNRVNLLIAVLEKRGRVNLAGADIFVNVVGGLKITEPASDLAVISAIVSSFRDIPLPERTVIFGEVGLSGEVRAISQPELRLKEAYRIGMNQAIIPKGNFERIKENYNLNIKGVSSINELLEIICS</sequence>
<comment type="function">
    <text evidence="13">DNA-dependent ATPase involved in processing of recombination intermediates, plays a role in repairing DNA breaks. Stimulates the branch migration of RecA-mediated strand transfer reactions, allowing the 3' invading strand to extend heteroduplex DNA faster. Binds ssDNA in the presence of ADP but not other nucleotides, has ATPase activity that is stimulated by ssDNA and various branched DNA structures, but inhibited by SSB. Does not have RecA's homology-searching function.</text>
</comment>
<dbReference type="Proteomes" id="UP000054976">
    <property type="component" value="Unassembled WGS sequence"/>
</dbReference>
<organism evidence="15 16">
    <name type="scientific">Thermodesulfovibrio aggregans</name>
    <dbReference type="NCBI Taxonomy" id="86166"/>
    <lineage>
        <taxon>Bacteria</taxon>
        <taxon>Pseudomonadati</taxon>
        <taxon>Nitrospirota</taxon>
        <taxon>Thermodesulfovibrionia</taxon>
        <taxon>Thermodesulfovibrionales</taxon>
        <taxon>Thermodesulfovibrionaceae</taxon>
        <taxon>Thermodesulfovibrio</taxon>
    </lineage>
</organism>
<keyword evidence="6 13" id="KW-0862">Zinc</keyword>
<evidence type="ECO:0000256" key="6">
    <source>
        <dbReference type="ARBA" id="ARBA00022833"/>
    </source>
</evidence>
<keyword evidence="4 13" id="KW-0863">Zinc-finger</keyword>
<evidence type="ECO:0000256" key="2">
    <source>
        <dbReference type="ARBA" id="ARBA00022741"/>
    </source>
</evidence>
<dbReference type="InterPro" id="IPR027417">
    <property type="entry name" value="P-loop_NTPase"/>
</dbReference>
<dbReference type="AlphaFoldDB" id="A0A0U9HUQ8"/>
<evidence type="ECO:0000256" key="7">
    <source>
        <dbReference type="ARBA" id="ARBA00022840"/>
    </source>
</evidence>
<dbReference type="NCBIfam" id="TIGR00416">
    <property type="entry name" value="sms"/>
    <property type="match status" value="1"/>
</dbReference>
<dbReference type="FunFam" id="3.30.230.10:FF:000053">
    <property type="entry name" value="DNA repair protein radA isogeny"/>
    <property type="match status" value="1"/>
</dbReference>
<comment type="similarity">
    <text evidence="11 13">Belongs to the RecA family. RadA subfamily.</text>
</comment>
<dbReference type="Pfam" id="PF13481">
    <property type="entry name" value="AAA_25"/>
    <property type="match status" value="1"/>
</dbReference>
<keyword evidence="10 11" id="KW-0234">DNA repair</keyword>
<evidence type="ECO:0000259" key="14">
    <source>
        <dbReference type="PROSITE" id="PS50162"/>
    </source>
</evidence>
<dbReference type="GO" id="GO:0000725">
    <property type="term" value="P:recombinational repair"/>
    <property type="evidence" value="ECO:0007669"/>
    <property type="project" value="UniProtKB-UniRule"/>
</dbReference>
<evidence type="ECO:0000256" key="3">
    <source>
        <dbReference type="ARBA" id="ARBA00022763"/>
    </source>
</evidence>
<dbReference type="FunFam" id="3.40.50.300:FF:000050">
    <property type="entry name" value="DNA repair protein RadA"/>
    <property type="match status" value="1"/>
</dbReference>